<evidence type="ECO:0000256" key="8">
    <source>
        <dbReference type="SAM" id="Phobius"/>
    </source>
</evidence>
<keyword evidence="8" id="KW-0472">Membrane</keyword>
<dbReference type="InterPro" id="IPR018114">
    <property type="entry name" value="TRYPSIN_HIS"/>
</dbReference>
<dbReference type="CDD" id="cd00190">
    <property type="entry name" value="Tryp_SPc"/>
    <property type="match status" value="1"/>
</dbReference>
<comment type="caution">
    <text evidence="10">The sequence shown here is derived from an EMBL/GenBank/DDBJ whole genome shotgun (WGS) entry which is preliminary data.</text>
</comment>
<reference evidence="10" key="1">
    <citation type="journal article" date="2021" name="Mol. Ecol. Resour.">
        <title>Apolygus lucorum genome provides insights into omnivorousness and mesophyll feeding.</title>
        <authorList>
            <person name="Liu Y."/>
            <person name="Liu H."/>
            <person name="Wang H."/>
            <person name="Huang T."/>
            <person name="Liu B."/>
            <person name="Yang B."/>
            <person name="Yin L."/>
            <person name="Li B."/>
            <person name="Zhang Y."/>
            <person name="Zhang S."/>
            <person name="Jiang F."/>
            <person name="Zhang X."/>
            <person name="Ren Y."/>
            <person name="Wang B."/>
            <person name="Wang S."/>
            <person name="Lu Y."/>
            <person name="Wu K."/>
            <person name="Fan W."/>
            <person name="Wang G."/>
        </authorList>
    </citation>
    <scope>NUCLEOTIDE SEQUENCE</scope>
    <source>
        <strain evidence="10">12Hb</strain>
    </source>
</reference>
<evidence type="ECO:0000256" key="1">
    <source>
        <dbReference type="ARBA" id="ARBA00004613"/>
    </source>
</evidence>
<organism evidence="10 11">
    <name type="scientific">Apolygus lucorum</name>
    <name type="common">Small green plant bug</name>
    <name type="synonym">Lygocoris lucorum</name>
    <dbReference type="NCBI Taxonomy" id="248454"/>
    <lineage>
        <taxon>Eukaryota</taxon>
        <taxon>Metazoa</taxon>
        <taxon>Ecdysozoa</taxon>
        <taxon>Arthropoda</taxon>
        <taxon>Hexapoda</taxon>
        <taxon>Insecta</taxon>
        <taxon>Pterygota</taxon>
        <taxon>Neoptera</taxon>
        <taxon>Paraneoptera</taxon>
        <taxon>Hemiptera</taxon>
        <taxon>Heteroptera</taxon>
        <taxon>Panheteroptera</taxon>
        <taxon>Cimicomorpha</taxon>
        <taxon>Miridae</taxon>
        <taxon>Mirini</taxon>
        <taxon>Apolygus</taxon>
    </lineage>
</organism>
<dbReference type="PANTHER" id="PTHR24252:SF7">
    <property type="entry name" value="HYALIN"/>
    <property type="match status" value="1"/>
</dbReference>
<feature type="transmembrane region" description="Helical" evidence="8">
    <location>
        <begin position="88"/>
        <end position="109"/>
    </location>
</feature>
<dbReference type="InterPro" id="IPR033116">
    <property type="entry name" value="TRYPSIN_SER"/>
</dbReference>
<dbReference type="GO" id="GO:0005576">
    <property type="term" value="C:extracellular region"/>
    <property type="evidence" value="ECO:0007669"/>
    <property type="project" value="UniProtKB-SubCell"/>
</dbReference>
<dbReference type="Pfam" id="PF00089">
    <property type="entry name" value="Trypsin"/>
    <property type="match status" value="1"/>
</dbReference>
<dbReference type="PANTHER" id="PTHR24252">
    <property type="entry name" value="ACROSIN-RELATED"/>
    <property type="match status" value="1"/>
</dbReference>
<evidence type="ECO:0000256" key="2">
    <source>
        <dbReference type="ARBA" id="ARBA00022525"/>
    </source>
</evidence>
<dbReference type="SMART" id="SM00020">
    <property type="entry name" value="Tryp_SPc"/>
    <property type="match status" value="1"/>
</dbReference>
<dbReference type="Gene3D" id="2.40.10.10">
    <property type="entry name" value="Trypsin-like serine proteases"/>
    <property type="match status" value="1"/>
</dbReference>
<sequence length="386" mass="42724">MKGVKNASPIFEFFIVMDHTCDESIEQHESSEVVHERPSDAVHNRCNTICNLVFPVELAPYPPYFMDTRRHNEATSFRACSEIGRMKLLILSGLIALAVAVPQFSYLSYTSDERSSKEEGVAPGPKSTNCSCGWTNKKRIVGGRQTLKNEYPLIAALTLKEDGSAFCGASILTPRHALTASHCTVPTKEEEKQLVVGAHDLTNKNDPDRVTVDVAYTIEHENYDEDTFHNDVALLVLAQEIKFNQFIGPVCLPTSKIPLEKEWIKVLGWGRIKNKGQTSDVLMKVNLKVFPITSCAKSYIRPIDTKNPTQICTYRNNKDSCQGDSGGPLIWLDPETNRYTQVALVSYGKACASKAPAVNTDVAHFMPWIQAKIAATGLPGQTCSKV</sequence>
<dbReference type="InterPro" id="IPR009003">
    <property type="entry name" value="Peptidase_S1_PA"/>
</dbReference>
<dbReference type="InterPro" id="IPR043504">
    <property type="entry name" value="Peptidase_S1_PA_chymotrypsin"/>
</dbReference>
<dbReference type="PROSITE" id="PS50240">
    <property type="entry name" value="TRYPSIN_DOM"/>
    <property type="match status" value="1"/>
</dbReference>
<evidence type="ECO:0000313" key="11">
    <source>
        <dbReference type="Proteomes" id="UP000466442"/>
    </source>
</evidence>
<evidence type="ECO:0000256" key="4">
    <source>
        <dbReference type="ARBA" id="ARBA00022801"/>
    </source>
</evidence>
<accession>A0A8S9Y4K9</accession>
<evidence type="ECO:0000256" key="5">
    <source>
        <dbReference type="ARBA" id="ARBA00022825"/>
    </source>
</evidence>
<dbReference type="AlphaFoldDB" id="A0A8S9Y4K9"/>
<dbReference type="PROSITE" id="PS00135">
    <property type="entry name" value="TRYPSIN_SER"/>
    <property type="match status" value="1"/>
</dbReference>
<gene>
    <name evidence="10" type="ORF">GE061_010266</name>
</gene>
<dbReference type="GO" id="GO:0006508">
    <property type="term" value="P:proteolysis"/>
    <property type="evidence" value="ECO:0007669"/>
    <property type="project" value="UniProtKB-KW"/>
</dbReference>
<feature type="domain" description="Peptidase S1" evidence="9">
    <location>
        <begin position="140"/>
        <end position="374"/>
    </location>
</feature>
<keyword evidence="6" id="KW-1015">Disulfide bond</keyword>
<dbReference type="InterPro" id="IPR001314">
    <property type="entry name" value="Peptidase_S1A"/>
</dbReference>
<evidence type="ECO:0000256" key="6">
    <source>
        <dbReference type="ARBA" id="ARBA00023157"/>
    </source>
</evidence>
<dbReference type="EMBL" id="WIXP02000002">
    <property type="protein sequence ID" value="KAF6215511.1"/>
    <property type="molecule type" value="Genomic_DNA"/>
</dbReference>
<keyword evidence="8" id="KW-1133">Transmembrane helix</keyword>
<dbReference type="GO" id="GO:0004252">
    <property type="term" value="F:serine-type endopeptidase activity"/>
    <property type="evidence" value="ECO:0007669"/>
    <property type="project" value="InterPro"/>
</dbReference>
<keyword evidence="3 7" id="KW-0645">Protease</keyword>
<evidence type="ECO:0000256" key="3">
    <source>
        <dbReference type="ARBA" id="ARBA00022670"/>
    </source>
</evidence>
<evidence type="ECO:0000313" key="10">
    <source>
        <dbReference type="EMBL" id="KAF6215511.1"/>
    </source>
</evidence>
<protein>
    <recommendedName>
        <fullName evidence="9">Peptidase S1 domain-containing protein</fullName>
    </recommendedName>
</protein>
<dbReference type="PROSITE" id="PS00134">
    <property type="entry name" value="TRYPSIN_HIS"/>
    <property type="match status" value="1"/>
</dbReference>
<dbReference type="SUPFAM" id="SSF50494">
    <property type="entry name" value="Trypsin-like serine proteases"/>
    <property type="match status" value="1"/>
</dbReference>
<keyword evidence="11" id="KW-1185">Reference proteome</keyword>
<comment type="subcellular location">
    <subcellularLocation>
        <location evidence="1">Secreted</location>
    </subcellularLocation>
</comment>
<keyword evidence="2" id="KW-0964">Secreted</keyword>
<dbReference type="PRINTS" id="PR00722">
    <property type="entry name" value="CHYMOTRYPSIN"/>
</dbReference>
<dbReference type="FunFam" id="2.40.10.10:FF:000015">
    <property type="entry name" value="Atrial natriuretic peptide-converting enzyme"/>
    <property type="match status" value="1"/>
</dbReference>
<dbReference type="Proteomes" id="UP000466442">
    <property type="component" value="Unassembled WGS sequence"/>
</dbReference>
<keyword evidence="4 7" id="KW-0378">Hydrolase</keyword>
<keyword evidence="5 7" id="KW-0720">Serine protease</keyword>
<dbReference type="OrthoDB" id="6605387at2759"/>
<name>A0A8S9Y4K9_APOLU</name>
<dbReference type="InterPro" id="IPR001254">
    <property type="entry name" value="Trypsin_dom"/>
</dbReference>
<keyword evidence="8" id="KW-0812">Transmembrane</keyword>
<proteinExistence type="predicted"/>
<evidence type="ECO:0000259" key="9">
    <source>
        <dbReference type="PROSITE" id="PS50240"/>
    </source>
</evidence>
<evidence type="ECO:0000256" key="7">
    <source>
        <dbReference type="RuleBase" id="RU363034"/>
    </source>
</evidence>